<dbReference type="InterPro" id="IPR023187">
    <property type="entry name" value="Tscrpt_reg_MarR-type_CS"/>
</dbReference>
<dbReference type="InterPro" id="IPR036390">
    <property type="entry name" value="WH_DNA-bd_sf"/>
</dbReference>
<keyword evidence="1" id="KW-0805">Transcription regulation</keyword>
<evidence type="ECO:0000256" key="1">
    <source>
        <dbReference type="ARBA" id="ARBA00023015"/>
    </source>
</evidence>
<sequence>MALVSDVHLARLLLRAIRAVQATYIDRLQQRGHPGVRTGHIPVFAGLDPGGTRITDLAARAGITRQMMGRLVRELVDLGYLSAESDPKDQRAVIVSMTDRGRAFGHEAGQIMGELEDEYGDLLEDPGLRTLKHGLATIIDRAAAPSAASPSA</sequence>
<dbReference type="RefSeq" id="WP_203898372.1">
    <property type="nucleotide sequence ID" value="NZ_BOPF01000004.1"/>
</dbReference>
<dbReference type="Gene3D" id="1.10.10.10">
    <property type="entry name" value="Winged helix-like DNA-binding domain superfamily/Winged helix DNA-binding domain"/>
    <property type="match status" value="1"/>
</dbReference>
<protein>
    <recommendedName>
        <fullName evidence="4">HTH marR-type domain-containing protein</fullName>
    </recommendedName>
</protein>
<evidence type="ECO:0000313" key="6">
    <source>
        <dbReference type="Proteomes" id="UP000619260"/>
    </source>
</evidence>
<dbReference type="InterPro" id="IPR000835">
    <property type="entry name" value="HTH_MarR-typ"/>
</dbReference>
<reference evidence="5" key="1">
    <citation type="submission" date="2021-01" db="EMBL/GenBank/DDBJ databases">
        <title>Whole genome shotgun sequence of Virgisporangium aliadipatigenens NBRC 105644.</title>
        <authorList>
            <person name="Komaki H."/>
            <person name="Tamura T."/>
        </authorList>
    </citation>
    <scope>NUCLEOTIDE SEQUENCE</scope>
    <source>
        <strain evidence="5">NBRC 105644</strain>
    </source>
</reference>
<dbReference type="Proteomes" id="UP000619260">
    <property type="component" value="Unassembled WGS sequence"/>
</dbReference>
<dbReference type="GO" id="GO:0003700">
    <property type="term" value="F:DNA-binding transcription factor activity"/>
    <property type="evidence" value="ECO:0007669"/>
    <property type="project" value="InterPro"/>
</dbReference>
<dbReference type="SUPFAM" id="SSF46785">
    <property type="entry name" value="Winged helix' DNA-binding domain"/>
    <property type="match status" value="1"/>
</dbReference>
<dbReference type="GO" id="GO:0006950">
    <property type="term" value="P:response to stress"/>
    <property type="evidence" value="ECO:0007669"/>
    <property type="project" value="TreeGrafter"/>
</dbReference>
<evidence type="ECO:0000313" key="5">
    <source>
        <dbReference type="EMBL" id="GIJ44843.1"/>
    </source>
</evidence>
<accession>A0A8J3YJ38</accession>
<gene>
    <name evidence="5" type="ORF">Val02_17290</name>
</gene>
<dbReference type="PANTHER" id="PTHR33164:SF57">
    <property type="entry name" value="MARR-FAMILY TRANSCRIPTIONAL REGULATOR"/>
    <property type="match status" value="1"/>
</dbReference>
<dbReference type="SMART" id="SM00347">
    <property type="entry name" value="HTH_MARR"/>
    <property type="match status" value="1"/>
</dbReference>
<dbReference type="InterPro" id="IPR039422">
    <property type="entry name" value="MarR/SlyA-like"/>
</dbReference>
<dbReference type="PROSITE" id="PS01117">
    <property type="entry name" value="HTH_MARR_1"/>
    <property type="match status" value="1"/>
</dbReference>
<comment type="caution">
    <text evidence="5">The sequence shown here is derived from an EMBL/GenBank/DDBJ whole genome shotgun (WGS) entry which is preliminary data.</text>
</comment>
<evidence type="ECO:0000256" key="3">
    <source>
        <dbReference type="ARBA" id="ARBA00023163"/>
    </source>
</evidence>
<evidence type="ECO:0000259" key="4">
    <source>
        <dbReference type="PROSITE" id="PS50995"/>
    </source>
</evidence>
<proteinExistence type="predicted"/>
<dbReference type="PANTHER" id="PTHR33164">
    <property type="entry name" value="TRANSCRIPTIONAL REGULATOR, MARR FAMILY"/>
    <property type="match status" value="1"/>
</dbReference>
<keyword evidence="3" id="KW-0804">Transcription</keyword>
<organism evidence="5 6">
    <name type="scientific">Virgisporangium aliadipatigenens</name>
    <dbReference type="NCBI Taxonomy" id="741659"/>
    <lineage>
        <taxon>Bacteria</taxon>
        <taxon>Bacillati</taxon>
        <taxon>Actinomycetota</taxon>
        <taxon>Actinomycetes</taxon>
        <taxon>Micromonosporales</taxon>
        <taxon>Micromonosporaceae</taxon>
        <taxon>Virgisporangium</taxon>
    </lineage>
</organism>
<dbReference type="PROSITE" id="PS50995">
    <property type="entry name" value="HTH_MARR_2"/>
    <property type="match status" value="1"/>
</dbReference>
<feature type="domain" description="HTH marR-type" evidence="4">
    <location>
        <begin position="6"/>
        <end position="140"/>
    </location>
</feature>
<dbReference type="InterPro" id="IPR036388">
    <property type="entry name" value="WH-like_DNA-bd_sf"/>
</dbReference>
<dbReference type="GO" id="GO:0003677">
    <property type="term" value="F:DNA binding"/>
    <property type="evidence" value="ECO:0007669"/>
    <property type="project" value="UniProtKB-KW"/>
</dbReference>
<name>A0A8J3YJ38_9ACTN</name>
<dbReference type="Pfam" id="PF12802">
    <property type="entry name" value="MarR_2"/>
    <property type="match status" value="1"/>
</dbReference>
<dbReference type="EMBL" id="BOPF01000004">
    <property type="protein sequence ID" value="GIJ44843.1"/>
    <property type="molecule type" value="Genomic_DNA"/>
</dbReference>
<evidence type="ECO:0000256" key="2">
    <source>
        <dbReference type="ARBA" id="ARBA00023125"/>
    </source>
</evidence>
<keyword evidence="2" id="KW-0238">DNA-binding</keyword>
<dbReference type="AlphaFoldDB" id="A0A8J3YJ38"/>
<keyword evidence="6" id="KW-1185">Reference proteome</keyword>